<protein>
    <submittedName>
        <fullName evidence="1">Uncharacterized protein</fullName>
    </submittedName>
</protein>
<dbReference type="Proteomes" id="UP000823775">
    <property type="component" value="Unassembled WGS sequence"/>
</dbReference>
<reference evidence="1 2" key="1">
    <citation type="journal article" date="2021" name="BMC Genomics">
        <title>Datura genome reveals duplications of psychoactive alkaloid biosynthetic genes and high mutation rate following tissue culture.</title>
        <authorList>
            <person name="Rajewski A."/>
            <person name="Carter-House D."/>
            <person name="Stajich J."/>
            <person name="Litt A."/>
        </authorList>
    </citation>
    <scope>NUCLEOTIDE SEQUENCE [LARGE SCALE GENOMIC DNA]</scope>
    <source>
        <strain evidence="1">AR-01</strain>
    </source>
</reference>
<sequence>MSRILKACSRMDKGISGGSDLERIYTTKLHIFQPVLMRIGRMLKYPRMFELIRVVSFSDKYLRGDYLKVEKTEMLDLRDGLRVMLRNSALLSDSVSPCVAVARA</sequence>
<accession>A0ABS8SIY9</accession>
<organism evidence="1 2">
    <name type="scientific">Datura stramonium</name>
    <name type="common">Jimsonweed</name>
    <name type="synonym">Common thornapple</name>
    <dbReference type="NCBI Taxonomy" id="4076"/>
    <lineage>
        <taxon>Eukaryota</taxon>
        <taxon>Viridiplantae</taxon>
        <taxon>Streptophyta</taxon>
        <taxon>Embryophyta</taxon>
        <taxon>Tracheophyta</taxon>
        <taxon>Spermatophyta</taxon>
        <taxon>Magnoliopsida</taxon>
        <taxon>eudicotyledons</taxon>
        <taxon>Gunneridae</taxon>
        <taxon>Pentapetalae</taxon>
        <taxon>asterids</taxon>
        <taxon>lamiids</taxon>
        <taxon>Solanales</taxon>
        <taxon>Solanaceae</taxon>
        <taxon>Solanoideae</taxon>
        <taxon>Datureae</taxon>
        <taxon>Datura</taxon>
    </lineage>
</organism>
<keyword evidence="2" id="KW-1185">Reference proteome</keyword>
<proteinExistence type="predicted"/>
<dbReference type="EMBL" id="JACEIK010000547">
    <property type="protein sequence ID" value="MCD7458873.1"/>
    <property type="molecule type" value="Genomic_DNA"/>
</dbReference>
<evidence type="ECO:0000313" key="1">
    <source>
        <dbReference type="EMBL" id="MCD7458873.1"/>
    </source>
</evidence>
<gene>
    <name evidence="1" type="ORF">HAX54_039432</name>
</gene>
<name>A0ABS8SIY9_DATST</name>
<evidence type="ECO:0000313" key="2">
    <source>
        <dbReference type="Proteomes" id="UP000823775"/>
    </source>
</evidence>
<comment type="caution">
    <text evidence="1">The sequence shown here is derived from an EMBL/GenBank/DDBJ whole genome shotgun (WGS) entry which is preliminary data.</text>
</comment>